<gene>
    <name evidence="1" type="ordered locus">Ava_B0121</name>
</gene>
<name>Q3M2F3_TRIV2</name>
<dbReference type="AlphaFoldDB" id="Q3M2F3"/>
<keyword evidence="1" id="KW-0614">Plasmid</keyword>
<geneLocation type="plasmid" evidence="2">
    <name>pAnaA</name>
</geneLocation>
<dbReference type="HOGENOM" id="CLU_2462388_0_0_3"/>
<dbReference type="Proteomes" id="UP000002533">
    <property type="component" value="Plasmid pAnaA"/>
</dbReference>
<evidence type="ECO:0000313" key="1">
    <source>
        <dbReference type="EMBL" id="ABA24833.1"/>
    </source>
</evidence>
<dbReference type="KEGG" id="ava:Ava_B0121"/>
<accession>Q3M2F3</accession>
<reference evidence="2" key="1">
    <citation type="journal article" date="2014" name="Stand. Genomic Sci.">
        <title>Complete genome sequence of Anabaena variabilis ATCC 29413.</title>
        <authorList>
            <person name="Thiel T."/>
            <person name="Pratte B.S."/>
            <person name="Zhong J."/>
            <person name="Goodwin L."/>
            <person name="Copeland A."/>
            <person name="Lucas S."/>
            <person name="Han C."/>
            <person name="Pitluck S."/>
            <person name="Land M.L."/>
            <person name="Kyrpides N.C."/>
            <person name="Woyke T."/>
        </authorList>
    </citation>
    <scope>NUCLEOTIDE SEQUENCE [LARGE SCALE GENOMIC DNA]</scope>
    <source>
        <strain evidence="2">ATCC 29413 / PCC 7937</strain>
    </source>
</reference>
<protein>
    <submittedName>
        <fullName evidence="1">Uncharacterized protein</fullName>
    </submittedName>
</protein>
<sequence length="88" mass="10011">MRGVCHIQTVEDVHSLAGDEDVDKWRGAIAQYLAQVKDEIALPKLQRKLKMPMVEVWLGLLLGGFALEQRRDFYDNENIWVRGDASGV</sequence>
<dbReference type="EMBL" id="CP000119">
    <property type="protein sequence ID" value="ABA24833.1"/>
    <property type="molecule type" value="Genomic_DNA"/>
</dbReference>
<evidence type="ECO:0000313" key="2">
    <source>
        <dbReference type="Proteomes" id="UP000002533"/>
    </source>
</evidence>
<organism evidence="1 2">
    <name type="scientific">Trichormus variabilis (strain ATCC 29413 / PCC 7937)</name>
    <name type="common">Anabaena variabilis</name>
    <dbReference type="NCBI Taxonomy" id="240292"/>
    <lineage>
        <taxon>Bacteria</taxon>
        <taxon>Bacillati</taxon>
        <taxon>Cyanobacteriota</taxon>
        <taxon>Cyanophyceae</taxon>
        <taxon>Nostocales</taxon>
        <taxon>Nostocaceae</taxon>
        <taxon>Trichormus</taxon>
    </lineage>
</organism>
<proteinExistence type="predicted"/>